<dbReference type="InterPro" id="IPR005094">
    <property type="entry name" value="Endonuclease_MobA/VirD2"/>
</dbReference>
<protein>
    <submittedName>
        <fullName evidence="4">Relaxase/Mobilisation nuclease domain-containing protein</fullName>
    </submittedName>
</protein>
<keyword evidence="5" id="KW-1185">Reference proteome</keyword>
<feature type="compositionally biased region" description="Polar residues" evidence="2">
    <location>
        <begin position="373"/>
        <end position="389"/>
    </location>
</feature>
<feature type="region of interest" description="Disordered" evidence="2">
    <location>
        <begin position="363"/>
        <end position="395"/>
    </location>
</feature>
<feature type="compositionally biased region" description="Basic and acidic residues" evidence="2">
    <location>
        <begin position="426"/>
        <end position="444"/>
    </location>
</feature>
<dbReference type="OrthoDB" id="5351104at2"/>
<dbReference type="Pfam" id="PF03432">
    <property type="entry name" value="Relaxase"/>
    <property type="match status" value="1"/>
</dbReference>
<sequence>MYMRVFRYGKGNGVASIKYVLDPKREGREDSPPEVLRGDPETVQKVIRSTDRVWKFTSGVLSWAPEDEVTPRTEKEVMDDFEKIAFAGMEPDQYSILWVRHSHAGHPELHFIIPRTELRQDKAMNPCPPNWQKQYDVWRDLWNERKDWAKPDDLKRSRLTQPGKDIHSPKGKQLNDFRKTVTDYLAQGIADGLLKDRKGLVTALQELGYAVPRQGNNYITLELPKDKKRVRLKGGIYESSWRADREIKREDGLTVSGGRAGRQERIERLERELAEVCRKRTEYHHQRYGCSFSEAQEKTIQNLHVSLEAKHFGKHHIRSASNHHISLHNRILRLANSSPERGAEPTQGQCREFEKAGKQTQELGNYNAPAGQSKVSGISQGNESGNSKNIQRRPSRFIAEVDHERVKSELIGDFGTDGENAGTKVEAARSENSRTRAKDSRAGKGDAGLPRLAERIGWCVEGVGAVVRAMRKKVKQSRTRMVR</sequence>
<evidence type="ECO:0000256" key="2">
    <source>
        <dbReference type="SAM" id="MobiDB-lite"/>
    </source>
</evidence>
<name>A0A1G9KW19_9BACT</name>
<feature type="domain" description="MobA/VirD2-like nuclease" evidence="3">
    <location>
        <begin position="47"/>
        <end position="140"/>
    </location>
</feature>
<keyword evidence="1" id="KW-0175">Coiled coil</keyword>
<evidence type="ECO:0000313" key="5">
    <source>
        <dbReference type="Proteomes" id="UP000199053"/>
    </source>
</evidence>
<dbReference type="Proteomes" id="UP000199053">
    <property type="component" value="Unassembled WGS sequence"/>
</dbReference>
<organism evidence="4 5">
    <name type="scientific">Maridesulfovibrio ferrireducens</name>
    <dbReference type="NCBI Taxonomy" id="246191"/>
    <lineage>
        <taxon>Bacteria</taxon>
        <taxon>Pseudomonadati</taxon>
        <taxon>Thermodesulfobacteriota</taxon>
        <taxon>Desulfovibrionia</taxon>
        <taxon>Desulfovibrionales</taxon>
        <taxon>Desulfovibrionaceae</taxon>
        <taxon>Maridesulfovibrio</taxon>
    </lineage>
</organism>
<evidence type="ECO:0000313" key="4">
    <source>
        <dbReference type="EMBL" id="SDL53918.1"/>
    </source>
</evidence>
<dbReference type="EMBL" id="FNGA01000005">
    <property type="protein sequence ID" value="SDL53918.1"/>
    <property type="molecule type" value="Genomic_DNA"/>
</dbReference>
<dbReference type="AlphaFoldDB" id="A0A1G9KW19"/>
<dbReference type="STRING" id="246191.SAMN05660337_3236"/>
<evidence type="ECO:0000256" key="1">
    <source>
        <dbReference type="SAM" id="Coils"/>
    </source>
</evidence>
<proteinExistence type="predicted"/>
<reference evidence="5" key="1">
    <citation type="submission" date="2016-10" db="EMBL/GenBank/DDBJ databases">
        <authorList>
            <person name="Varghese N."/>
            <person name="Submissions S."/>
        </authorList>
    </citation>
    <scope>NUCLEOTIDE SEQUENCE [LARGE SCALE GENOMIC DNA]</scope>
    <source>
        <strain evidence="5">DSM 16995</strain>
    </source>
</reference>
<feature type="coiled-coil region" evidence="1">
    <location>
        <begin position="259"/>
        <end position="286"/>
    </location>
</feature>
<evidence type="ECO:0000259" key="3">
    <source>
        <dbReference type="Pfam" id="PF03432"/>
    </source>
</evidence>
<feature type="region of interest" description="Disordered" evidence="2">
    <location>
        <begin position="412"/>
        <end position="448"/>
    </location>
</feature>
<accession>A0A1G9KW19</accession>
<gene>
    <name evidence="4" type="ORF">SAMN05660337_3236</name>
</gene>